<dbReference type="Pfam" id="PF11951">
    <property type="entry name" value="Fungal_trans_2"/>
    <property type="match status" value="1"/>
</dbReference>
<accession>A0A9W9R6L0</accession>
<reference evidence="3" key="1">
    <citation type="submission" date="2022-12" db="EMBL/GenBank/DDBJ databases">
        <authorList>
            <person name="Petersen C."/>
        </authorList>
    </citation>
    <scope>NUCLEOTIDE SEQUENCE</scope>
    <source>
        <strain evidence="3">IBT 35673</strain>
    </source>
</reference>
<sequence>MSKKTHDAPLVPRPSPEVHLMIPPSLLSLSTPQPPHSLKLLNWFEQNVAHRLAWIDGPQNPWRQLILPLAESSETLFTSLLALAAHDLASQYPTDDPWCEIFRNISDAHLNKALVLLAQELGDLTRLPPTQTSSVTTFHLTLGSVMMICNSDLLKAQTSRWRVHLLAAREIILAGANRSSMHHPLFRVEKFLLQEFYSTSVWTNLTSFNQIDDILLDPPTSNEDAVLVDFVHVIHSITQLERLKTRSRFSNLPPPSAFQIQNIHARIESAKSHCLHVNQTIYFWSDIERQDFELVVWMYYYATLIYSTQALSELPTADKDKSYARDQILDCLQRLSHTRNRLHFTQDLVWPLFIAGTELRGDQLGQKIIENGFKTVINLSRALDRSRVLSFLKSWWHTFGDDVVSWIDFARAQPSQCNFLIV</sequence>
<dbReference type="GO" id="GO:0005634">
    <property type="term" value="C:nucleus"/>
    <property type="evidence" value="ECO:0007669"/>
    <property type="project" value="UniProtKB-SubCell"/>
</dbReference>
<dbReference type="PANTHER" id="PTHR37534:SF46">
    <property type="entry name" value="ZN(II)2CYS6 TRANSCRIPTION FACTOR (EUROFUNG)"/>
    <property type="match status" value="1"/>
</dbReference>
<evidence type="ECO:0000256" key="1">
    <source>
        <dbReference type="ARBA" id="ARBA00004123"/>
    </source>
</evidence>
<evidence type="ECO:0000313" key="4">
    <source>
        <dbReference type="Proteomes" id="UP001147695"/>
    </source>
</evidence>
<keyword evidence="2" id="KW-0539">Nucleus</keyword>
<dbReference type="AlphaFoldDB" id="A0A9W9R6L0"/>
<comment type="caution">
    <text evidence="3">The sequence shown here is derived from an EMBL/GenBank/DDBJ whole genome shotgun (WGS) entry which is preliminary data.</text>
</comment>
<organism evidence="3 4">
    <name type="scientific">Penicillium brevicompactum</name>
    <dbReference type="NCBI Taxonomy" id="5074"/>
    <lineage>
        <taxon>Eukaryota</taxon>
        <taxon>Fungi</taxon>
        <taxon>Dikarya</taxon>
        <taxon>Ascomycota</taxon>
        <taxon>Pezizomycotina</taxon>
        <taxon>Eurotiomycetes</taxon>
        <taxon>Eurotiomycetidae</taxon>
        <taxon>Eurotiales</taxon>
        <taxon>Aspergillaceae</taxon>
        <taxon>Penicillium</taxon>
    </lineage>
</organism>
<proteinExistence type="predicted"/>
<evidence type="ECO:0000256" key="2">
    <source>
        <dbReference type="ARBA" id="ARBA00023242"/>
    </source>
</evidence>
<dbReference type="InterPro" id="IPR021858">
    <property type="entry name" value="Fun_TF"/>
</dbReference>
<gene>
    <name evidence="3" type="ORF">N7452_000752</name>
</gene>
<reference evidence="3" key="2">
    <citation type="journal article" date="2023" name="IMA Fungus">
        <title>Comparative genomic study of the Penicillium genus elucidates a diverse pangenome and 15 lateral gene transfer events.</title>
        <authorList>
            <person name="Petersen C."/>
            <person name="Sorensen T."/>
            <person name="Nielsen M.R."/>
            <person name="Sondergaard T.E."/>
            <person name="Sorensen J.L."/>
            <person name="Fitzpatrick D.A."/>
            <person name="Frisvad J.C."/>
            <person name="Nielsen K.L."/>
        </authorList>
    </citation>
    <scope>NUCLEOTIDE SEQUENCE</scope>
    <source>
        <strain evidence="3">IBT 35673</strain>
    </source>
</reference>
<evidence type="ECO:0000313" key="3">
    <source>
        <dbReference type="EMBL" id="KAJ5351778.1"/>
    </source>
</evidence>
<dbReference type="EMBL" id="JAPZBQ010000001">
    <property type="protein sequence ID" value="KAJ5351778.1"/>
    <property type="molecule type" value="Genomic_DNA"/>
</dbReference>
<dbReference type="Proteomes" id="UP001147695">
    <property type="component" value="Unassembled WGS sequence"/>
</dbReference>
<dbReference type="PANTHER" id="PTHR37534">
    <property type="entry name" value="TRANSCRIPTIONAL ACTIVATOR PROTEIN UGA3"/>
    <property type="match status" value="1"/>
</dbReference>
<comment type="subcellular location">
    <subcellularLocation>
        <location evidence="1">Nucleus</location>
    </subcellularLocation>
</comment>
<protein>
    <submittedName>
        <fullName evidence="3">Uncharacterized protein</fullName>
    </submittedName>
</protein>
<name>A0A9W9R6L0_PENBR</name>